<evidence type="ECO:0000256" key="2">
    <source>
        <dbReference type="ARBA" id="ARBA00022670"/>
    </source>
</evidence>
<dbReference type="PROSITE" id="PS00708">
    <property type="entry name" value="PRO_ENDOPEP_SER"/>
    <property type="match status" value="1"/>
</dbReference>
<evidence type="ECO:0000256" key="1">
    <source>
        <dbReference type="ARBA" id="ARBA00005228"/>
    </source>
</evidence>
<evidence type="ECO:0000259" key="6">
    <source>
        <dbReference type="Pfam" id="PF02897"/>
    </source>
</evidence>
<reference evidence="7 8" key="1">
    <citation type="submission" date="2019-06" db="EMBL/GenBank/DDBJ databases">
        <authorList>
            <person name="Li F."/>
        </authorList>
    </citation>
    <scope>NUCLEOTIDE SEQUENCE [LARGE SCALE GENOMIC DNA]</scope>
    <source>
        <strain evidence="7 8">10F1D-1</strain>
    </source>
</reference>
<proteinExistence type="inferred from homology"/>
<dbReference type="InterPro" id="IPR001375">
    <property type="entry name" value="Peptidase_S9_cat"/>
</dbReference>
<organism evidence="7 8">
    <name type="scientific">Schumannella soli</name>
    <dbReference type="NCBI Taxonomy" id="2590779"/>
    <lineage>
        <taxon>Bacteria</taxon>
        <taxon>Bacillati</taxon>
        <taxon>Actinomycetota</taxon>
        <taxon>Actinomycetes</taxon>
        <taxon>Micrococcales</taxon>
        <taxon>Microbacteriaceae</taxon>
        <taxon>Schumannella</taxon>
    </lineage>
</organism>
<dbReference type="AlphaFoldDB" id="A0A506XTM4"/>
<keyword evidence="4" id="KW-0720">Serine protease</keyword>
<dbReference type="SUPFAM" id="SSF53474">
    <property type="entry name" value="alpha/beta-Hydrolases"/>
    <property type="match status" value="1"/>
</dbReference>
<evidence type="ECO:0000259" key="5">
    <source>
        <dbReference type="Pfam" id="PF00326"/>
    </source>
</evidence>
<dbReference type="InterPro" id="IPR002470">
    <property type="entry name" value="Peptidase_S9A"/>
</dbReference>
<protein>
    <submittedName>
        <fullName evidence="7">S9 family peptidase</fullName>
    </submittedName>
</protein>
<dbReference type="InterPro" id="IPR051543">
    <property type="entry name" value="Serine_Peptidase_S9A"/>
</dbReference>
<evidence type="ECO:0000256" key="3">
    <source>
        <dbReference type="ARBA" id="ARBA00022801"/>
    </source>
</evidence>
<dbReference type="Pfam" id="PF00326">
    <property type="entry name" value="Peptidase_S9"/>
    <property type="match status" value="1"/>
</dbReference>
<keyword evidence="3" id="KW-0378">Hydrolase</keyword>
<dbReference type="InterPro" id="IPR002471">
    <property type="entry name" value="Pept_S9_AS"/>
</dbReference>
<dbReference type="InterPro" id="IPR023302">
    <property type="entry name" value="Pept_S9A_N"/>
</dbReference>
<dbReference type="PRINTS" id="PR00862">
    <property type="entry name" value="PROLIGOPTASE"/>
</dbReference>
<feature type="domain" description="Peptidase S9A N-terminal" evidence="6">
    <location>
        <begin position="5"/>
        <end position="424"/>
    </location>
</feature>
<feature type="domain" description="Peptidase S9 prolyl oligopeptidase catalytic" evidence="5">
    <location>
        <begin position="491"/>
        <end position="704"/>
    </location>
</feature>
<accession>A0A506XTM4</accession>
<dbReference type="OrthoDB" id="9801421at2"/>
<evidence type="ECO:0000313" key="8">
    <source>
        <dbReference type="Proteomes" id="UP000316252"/>
    </source>
</evidence>
<dbReference type="Gene3D" id="2.130.10.120">
    <property type="entry name" value="Prolyl oligopeptidase, N-terminal domain"/>
    <property type="match status" value="1"/>
</dbReference>
<comment type="similarity">
    <text evidence="1">Belongs to the peptidase S9A family.</text>
</comment>
<evidence type="ECO:0000256" key="4">
    <source>
        <dbReference type="ARBA" id="ARBA00022825"/>
    </source>
</evidence>
<dbReference type="GO" id="GO:0004252">
    <property type="term" value="F:serine-type endopeptidase activity"/>
    <property type="evidence" value="ECO:0007669"/>
    <property type="project" value="InterPro"/>
</dbReference>
<keyword evidence="8" id="KW-1185">Reference proteome</keyword>
<comment type="caution">
    <text evidence="7">The sequence shown here is derived from an EMBL/GenBank/DDBJ whole genome shotgun (WGS) entry which is preliminary data.</text>
</comment>
<dbReference type="GO" id="GO:0006508">
    <property type="term" value="P:proteolysis"/>
    <property type="evidence" value="ECO:0007669"/>
    <property type="project" value="UniProtKB-KW"/>
</dbReference>
<name>A0A506XTM4_9MICO</name>
<dbReference type="PANTHER" id="PTHR11757:SF19">
    <property type="entry name" value="PROLYL ENDOPEPTIDASE-LIKE"/>
    <property type="match status" value="1"/>
</dbReference>
<dbReference type="RefSeq" id="WP_141163408.1">
    <property type="nucleotide sequence ID" value="NZ_VHQG01000002.1"/>
</dbReference>
<dbReference type="InterPro" id="IPR029058">
    <property type="entry name" value="AB_hydrolase_fold"/>
</dbReference>
<dbReference type="SUPFAM" id="SSF50993">
    <property type="entry name" value="Peptidase/esterase 'gauge' domain"/>
    <property type="match status" value="1"/>
</dbReference>
<dbReference type="Proteomes" id="UP000316252">
    <property type="component" value="Unassembled WGS sequence"/>
</dbReference>
<evidence type="ECO:0000313" key="7">
    <source>
        <dbReference type="EMBL" id="TPW76051.1"/>
    </source>
</evidence>
<gene>
    <name evidence="7" type="ORF">FJ657_09520</name>
</gene>
<dbReference type="PANTHER" id="PTHR11757">
    <property type="entry name" value="PROTEASE FAMILY S9A OLIGOPEPTIDASE"/>
    <property type="match status" value="1"/>
</dbReference>
<sequence length="708" mass="78618">MSLEPPVAARRPVERLHHGDVVTDDYEWLRDKDDPEVLAHLHAENAYTDAQTADLAVLEELVYEEITRRTQEDDLSVPVREGRWWYYARTEAGAQYALHCRIPVVDESDWTPPTLPADGSAPAGEQIILDGNAEADGDFFSIGTLDVSPDGALLLWSVDAVGDERYELRIRDLATGVDREERIPGTSGDALWDASGEWIFYTTVDAAWRPDRVLRHRLGSASADDAVVLHEPDERFWVGVGLTRSRRYLVIELGSKITSEVHLIDATTPTAAPRVVWPRREGVEYDVVHAIIGGLDRLLVTHNEGAPDFRIDAVDPDDPEGARQEIVAHRAGVRVSGVSAFAHHLVLHYRRDTLRRVALARLEAETTTPRFHEIEVAEELFTLGAGGGPEWEQPTVRLTETSFITPAVVSELDLRTGERRELKRQPVLGGYDPAVYAQRRVWAEAPDGEQIPVSLVFRPDLVALGDDDLPATPAPLLLYGYGSYEHSIDPSFSIPRLSLLERGVVFAVAHVRGGGERGRRWYEQGRLEHKRNTFTDFVAAARHLVDRGWTSPERLVAEGGSAGGLLMGAVANLAPELFAGVLAAVPFVDPLTSILDPELPLTVVEWDEWGNPLADPEVYALMKSYSPYENVRAVRYPRILAVTSLNDTRVLYVEPAKWVARLREVQAPVLLRCEMSAGHGGVSGRYAGWRRRAFELAWILDAAGVHGR</sequence>
<dbReference type="EMBL" id="VHQG01000002">
    <property type="protein sequence ID" value="TPW76051.1"/>
    <property type="molecule type" value="Genomic_DNA"/>
</dbReference>
<keyword evidence="2" id="KW-0645">Protease</keyword>
<dbReference type="Pfam" id="PF02897">
    <property type="entry name" value="Peptidase_S9_N"/>
    <property type="match status" value="1"/>
</dbReference>
<dbReference type="Gene3D" id="3.40.50.1820">
    <property type="entry name" value="alpha/beta hydrolase"/>
    <property type="match status" value="1"/>
</dbReference>